<sequence precursor="true">MTGFRAPFVFTGTLLVAASVLSGAPLADTSLEAVLKSIDQASVGFKGLTADIRKLAHTQVVNVDDVSEGVIAVKRFKPHDTRIRIDFKQPSQQMVAIGGGKVEIYYPKLNEVQEGDLGKIRSLVDQLMLLGFGANSADLQEAYAVSLGGPDTVNGERATRIVLIPKSKEILQHVKKCELWISDKGLTIQQKLDQGGGDYLLSTYSKINLSANIPESAVKLDVPKGAKRTKLK</sequence>
<dbReference type="EMBL" id="CP000473">
    <property type="protein sequence ID" value="ABJ87431.1"/>
    <property type="molecule type" value="Genomic_DNA"/>
</dbReference>
<feature type="signal peptide" evidence="2">
    <location>
        <begin position="1"/>
        <end position="27"/>
    </location>
</feature>
<dbReference type="CDD" id="cd16325">
    <property type="entry name" value="LolA"/>
    <property type="match status" value="1"/>
</dbReference>
<evidence type="ECO:0000256" key="1">
    <source>
        <dbReference type="ARBA" id="ARBA00022729"/>
    </source>
</evidence>
<dbReference type="eggNOG" id="COG2834">
    <property type="taxonomic scope" value="Bacteria"/>
</dbReference>
<evidence type="ECO:0000313" key="3">
    <source>
        <dbReference type="EMBL" id="ABJ87431.1"/>
    </source>
</evidence>
<evidence type="ECO:0008006" key="4">
    <source>
        <dbReference type="Google" id="ProtNLM"/>
    </source>
</evidence>
<dbReference type="STRING" id="234267.Acid_6507"/>
<evidence type="ECO:0000256" key="2">
    <source>
        <dbReference type="SAM" id="SignalP"/>
    </source>
</evidence>
<dbReference type="KEGG" id="sus:Acid_6507"/>
<gene>
    <name evidence="3" type="ordered locus">Acid_6507</name>
</gene>
<organism evidence="3">
    <name type="scientific">Solibacter usitatus (strain Ellin6076)</name>
    <dbReference type="NCBI Taxonomy" id="234267"/>
    <lineage>
        <taxon>Bacteria</taxon>
        <taxon>Pseudomonadati</taxon>
        <taxon>Acidobacteriota</taxon>
        <taxon>Terriglobia</taxon>
        <taxon>Bryobacterales</taxon>
        <taxon>Solibacteraceae</taxon>
        <taxon>Candidatus Solibacter</taxon>
    </lineage>
</organism>
<dbReference type="OrthoDB" id="128646at2"/>
<reference evidence="3" key="1">
    <citation type="submission" date="2006-10" db="EMBL/GenBank/DDBJ databases">
        <title>Complete sequence of Solibacter usitatus Ellin6076.</title>
        <authorList>
            <consortium name="US DOE Joint Genome Institute"/>
            <person name="Copeland A."/>
            <person name="Lucas S."/>
            <person name="Lapidus A."/>
            <person name="Barry K."/>
            <person name="Detter J.C."/>
            <person name="Glavina del Rio T."/>
            <person name="Hammon N."/>
            <person name="Israni S."/>
            <person name="Dalin E."/>
            <person name="Tice H."/>
            <person name="Pitluck S."/>
            <person name="Thompson L.S."/>
            <person name="Brettin T."/>
            <person name="Bruce D."/>
            <person name="Han C."/>
            <person name="Tapia R."/>
            <person name="Gilna P."/>
            <person name="Schmutz J."/>
            <person name="Larimer F."/>
            <person name="Land M."/>
            <person name="Hauser L."/>
            <person name="Kyrpides N."/>
            <person name="Mikhailova N."/>
            <person name="Janssen P.H."/>
            <person name="Kuske C.R."/>
            <person name="Richardson P."/>
        </authorList>
    </citation>
    <scope>NUCLEOTIDE SEQUENCE</scope>
    <source>
        <strain evidence="3">Ellin6076</strain>
    </source>
</reference>
<feature type="chain" id="PRO_5004162535" description="Outer membrane lipoprotein carrier protein LolA" evidence="2">
    <location>
        <begin position="28"/>
        <end position="232"/>
    </location>
</feature>
<dbReference type="HOGENOM" id="CLU_1194257_0_0_0"/>
<dbReference type="Gene3D" id="2.50.20.10">
    <property type="entry name" value="Lipoprotein localisation LolA/LolB/LppX"/>
    <property type="match status" value="1"/>
</dbReference>
<name>Q01SD9_SOLUE</name>
<protein>
    <recommendedName>
        <fullName evidence="4">Outer membrane lipoprotein carrier protein LolA</fullName>
    </recommendedName>
</protein>
<dbReference type="InParanoid" id="Q01SD9"/>
<keyword evidence="1 2" id="KW-0732">Signal</keyword>
<dbReference type="SUPFAM" id="SSF89392">
    <property type="entry name" value="Prokaryotic lipoproteins and lipoprotein localization factors"/>
    <property type="match status" value="1"/>
</dbReference>
<dbReference type="InterPro" id="IPR029046">
    <property type="entry name" value="LolA/LolB/LppX"/>
</dbReference>
<dbReference type="AlphaFoldDB" id="Q01SD9"/>
<dbReference type="InterPro" id="IPR004564">
    <property type="entry name" value="OM_lipoprot_carrier_LolA-like"/>
</dbReference>
<accession>Q01SD9</accession>
<proteinExistence type="predicted"/>